<keyword evidence="1 3" id="KW-0732">Signal</keyword>
<feature type="non-terminal residue" evidence="4">
    <location>
        <position position="175"/>
    </location>
</feature>
<evidence type="ECO:0000256" key="1">
    <source>
        <dbReference type="ARBA" id="ARBA00022729"/>
    </source>
</evidence>
<proteinExistence type="predicted"/>
<dbReference type="Gene3D" id="2.40.40.10">
    <property type="entry name" value="RlpA-like domain"/>
    <property type="match status" value="1"/>
</dbReference>
<keyword evidence="5" id="KW-1185">Reference proteome</keyword>
<dbReference type="AlphaFoldDB" id="A0A1J8RH50"/>
<feature type="compositionally biased region" description="Pro residues" evidence="2">
    <location>
        <begin position="151"/>
        <end position="175"/>
    </location>
</feature>
<reference evidence="4 5" key="1">
    <citation type="submission" date="2016-03" db="EMBL/GenBank/DDBJ databases">
        <title>Comparative genomics of the ectomycorrhizal sister species Rhizopogon vinicolor and Rhizopogon vesiculosus (Basidiomycota: Boletales) reveals a divergence of the mating type B locus.</title>
        <authorList>
            <person name="Mujic A.B."/>
            <person name="Kuo A."/>
            <person name="Tritt A."/>
            <person name="Lipzen A."/>
            <person name="Chen C."/>
            <person name="Johnson J."/>
            <person name="Sharma A."/>
            <person name="Barry K."/>
            <person name="Grigoriev I.V."/>
            <person name="Spatafora J.W."/>
        </authorList>
    </citation>
    <scope>NUCLEOTIDE SEQUENCE [LARGE SCALE GENOMIC DNA]</scope>
    <source>
        <strain evidence="4 5">AM-OR11-056</strain>
    </source>
</reference>
<evidence type="ECO:0000313" key="5">
    <source>
        <dbReference type="Proteomes" id="UP000183567"/>
    </source>
</evidence>
<comment type="caution">
    <text evidence="4">The sequence shown here is derived from an EMBL/GenBank/DDBJ whole genome shotgun (WGS) entry which is preliminary data.</text>
</comment>
<evidence type="ECO:0000256" key="2">
    <source>
        <dbReference type="SAM" id="MobiDB-lite"/>
    </source>
</evidence>
<dbReference type="PANTHER" id="PTHR31836">
    <property type="match status" value="1"/>
</dbReference>
<sequence length="175" mass="18622">MRLFVHLSFLLPLGLSLFSASASNAHQVRRHHAKRMDSDLAVRASGNLDMFKRDFSNSRFTYYADGLGACGGVNQPSDFIVALNSAQFNGGQYCNQMITITVNGKTTQAEIVDECPGCPFGGLDFSQGLFEFFDSLSSGVLTGDWSFGSAPAPPPPPPPSPSPSPPPPPPPPPPP</sequence>
<feature type="region of interest" description="Disordered" evidence="2">
    <location>
        <begin position="144"/>
        <end position="175"/>
    </location>
</feature>
<evidence type="ECO:0000313" key="4">
    <source>
        <dbReference type="EMBL" id="OJA21122.1"/>
    </source>
</evidence>
<dbReference type="Proteomes" id="UP000183567">
    <property type="component" value="Unassembled WGS sequence"/>
</dbReference>
<name>A0A1J8RH50_9AGAM</name>
<feature type="chain" id="PRO_5013176458" description="RlpA-like protein double-psi beta-barrel domain-containing protein" evidence="3">
    <location>
        <begin position="26"/>
        <end position="175"/>
    </location>
</feature>
<dbReference type="EMBL" id="LVVM01000264">
    <property type="protein sequence ID" value="OJA21122.1"/>
    <property type="molecule type" value="Genomic_DNA"/>
</dbReference>
<evidence type="ECO:0008006" key="6">
    <source>
        <dbReference type="Google" id="ProtNLM"/>
    </source>
</evidence>
<evidence type="ECO:0000256" key="3">
    <source>
        <dbReference type="SAM" id="SignalP"/>
    </source>
</evidence>
<protein>
    <recommendedName>
        <fullName evidence="6">RlpA-like protein double-psi beta-barrel domain-containing protein</fullName>
    </recommendedName>
</protein>
<feature type="signal peptide" evidence="3">
    <location>
        <begin position="1"/>
        <end position="25"/>
    </location>
</feature>
<dbReference type="SUPFAM" id="SSF50685">
    <property type="entry name" value="Barwin-like endoglucanases"/>
    <property type="match status" value="1"/>
</dbReference>
<dbReference type="InterPro" id="IPR036908">
    <property type="entry name" value="RlpA-like_sf"/>
</dbReference>
<dbReference type="OrthoDB" id="623670at2759"/>
<dbReference type="InterPro" id="IPR051477">
    <property type="entry name" value="Expansin_CellWall"/>
</dbReference>
<accession>A0A1J8RH50</accession>
<organism evidence="4 5">
    <name type="scientific">Rhizopogon vesiculosus</name>
    <dbReference type="NCBI Taxonomy" id="180088"/>
    <lineage>
        <taxon>Eukaryota</taxon>
        <taxon>Fungi</taxon>
        <taxon>Dikarya</taxon>
        <taxon>Basidiomycota</taxon>
        <taxon>Agaricomycotina</taxon>
        <taxon>Agaricomycetes</taxon>
        <taxon>Agaricomycetidae</taxon>
        <taxon>Boletales</taxon>
        <taxon>Suillineae</taxon>
        <taxon>Rhizopogonaceae</taxon>
        <taxon>Rhizopogon</taxon>
    </lineage>
</organism>
<dbReference type="CDD" id="cd22191">
    <property type="entry name" value="DPBB_RlpA_EXP_N-like"/>
    <property type="match status" value="1"/>
</dbReference>
<gene>
    <name evidence="4" type="ORF">AZE42_08296</name>
</gene>
<dbReference type="PANTHER" id="PTHR31836:SF28">
    <property type="entry name" value="SRCR DOMAIN-CONTAINING PROTEIN-RELATED"/>
    <property type="match status" value="1"/>
</dbReference>
<dbReference type="STRING" id="180088.A0A1J8RH50"/>